<dbReference type="AlphaFoldDB" id="A0A8S0RZ93"/>
<feature type="region of interest" description="Disordered" evidence="1">
    <location>
        <begin position="59"/>
        <end position="166"/>
    </location>
</feature>
<name>A0A8S0RZ93_OLEEU</name>
<keyword evidence="3" id="KW-1185">Reference proteome</keyword>
<dbReference type="PANTHER" id="PTHR46774:SF3">
    <property type="entry name" value="CHROMATIN MODIFICATION-RELATED PROTEIN EAF1 A-RELATED"/>
    <property type="match status" value="1"/>
</dbReference>
<dbReference type="PANTHER" id="PTHR46774">
    <property type="entry name" value="CHROMATIN MODIFICATION-RELATED PROTEIN EAF1 A-RELATED"/>
    <property type="match status" value="1"/>
</dbReference>
<organism evidence="2 3">
    <name type="scientific">Olea europaea subsp. europaea</name>
    <dbReference type="NCBI Taxonomy" id="158383"/>
    <lineage>
        <taxon>Eukaryota</taxon>
        <taxon>Viridiplantae</taxon>
        <taxon>Streptophyta</taxon>
        <taxon>Embryophyta</taxon>
        <taxon>Tracheophyta</taxon>
        <taxon>Spermatophyta</taxon>
        <taxon>Magnoliopsida</taxon>
        <taxon>eudicotyledons</taxon>
        <taxon>Gunneridae</taxon>
        <taxon>Pentapetalae</taxon>
        <taxon>asterids</taxon>
        <taxon>lamiids</taxon>
        <taxon>Lamiales</taxon>
        <taxon>Oleaceae</taxon>
        <taxon>Oleeae</taxon>
        <taxon>Olea</taxon>
    </lineage>
</organism>
<feature type="compositionally biased region" description="Polar residues" evidence="1">
    <location>
        <begin position="245"/>
        <end position="265"/>
    </location>
</feature>
<dbReference type="GO" id="GO:0035267">
    <property type="term" value="C:NuA4 histone acetyltransferase complex"/>
    <property type="evidence" value="ECO:0007669"/>
    <property type="project" value="InterPro"/>
</dbReference>
<sequence>MSPQQSQVLSPRHPHVQGANHAPSPQQRAFAIHLAKERQLQHQFLQEQQRQFAAANTLTSHGQLQPQLPISSPTRNSAQIQPQTSSPVSLAPSTSASSMNSTLQHQQKHHLPSPVMVRNAQTCGSGLTNQMGKQQPRHQQQQLSQANRQHPQQRQQSQSQQQTKNVKGVGRGNLMMHQSIQIDLSLSNGLLKSPGNQSAEKGEATNLMQDDLTDKPQTRDSETEQHPASISSEIGVRTMLPQPCNYATNVSQVSPTSSPHWNASEHSFDPLD</sequence>
<gene>
    <name evidence="2" type="ORF">OLEA9_A035914</name>
</gene>
<dbReference type="EMBL" id="CACTIH010003809">
    <property type="protein sequence ID" value="CAA2985456.1"/>
    <property type="molecule type" value="Genomic_DNA"/>
</dbReference>
<comment type="caution">
    <text evidence="2">The sequence shown here is derived from an EMBL/GenBank/DDBJ whole genome shotgun (WGS) entry which is preliminary data.</text>
</comment>
<dbReference type="Gramene" id="OE9A035914T1">
    <property type="protein sequence ID" value="OE9A035914C1"/>
    <property type="gene ID" value="OE9A035914"/>
</dbReference>
<dbReference type="Proteomes" id="UP000594638">
    <property type="component" value="Unassembled WGS sequence"/>
</dbReference>
<reference evidence="2 3" key="1">
    <citation type="submission" date="2019-12" db="EMBL/GenBank/DDBJ databases">
        <authorList>
            <person name="Alioto T."/>
            <person name="Alioto T."/>
            <person name="Gomez Garrido J."/>
        </authorList>
    </citation>
    <scope>NUCLEOTIDE SEQUENCE [LARGE SCALE GENOMIC DNA]</scope>
</reference>
<feature type="compositionally biased region" description="Basic and acidic residues" evidence="1">
    <location>
        <begin position="212"/>
        <end position="225"/>
    </location>
</feature>
<evidence type="ECO:0000313" key="3">
    <source>
        <dbReference type="Proteomes" id="UP000594638"/>
    </source>
</evidence>
<dbReference type="OrthoDB" id="1751230at2759"/>
<proteinExistence type="predicted"/>
<dbReference type="InterPro" id="IPR044798">
    <property type="entry name" value="EAF1A/B"/>
</dbReference>
<evidence type="ECO:0000256" key="1">
    <source>
        <dbReference type="SAM" id="MobiDB-lite"/>
    </source>
</evidence>
<feature type="region of interest" description="Disordered" evidence="1">
    <location>
        <begin position="191"/>
        <end position="272"/>
    </location>
</feature>
<feature type="region of interest" description="Disordered" evidence="1">
    <location>
        <begin position="1"/>
        <end position="29"/>
    </location>
</feature>
<feature type="compositionally biased region" description="Polar residues" evidence="1">
    <location>
        <begin position="59"/>
        <end position="105"/>
    </location>
</feature>
<feature type="compositionally biased region" description="Polar residues" evidence="1">
    <location>
        <begin position="119"/>
        <end position="129"/>
    </location>
</feature>
<accession>A0A8S0RZ93</accession>
<evidence type="ECO:0000313" key="2">
    <source>
        <dbReference type="EMBL" id="CAA2985456.1"/>
    </source>
</evidence>
<feature type="compositionally biased region" description="Low complexity" evidence="1">
    <location>
        <begin position="130"/>
        <end position="162"/>
    </location>
</feature>
<protein>
    <submittedName>
        <fullName evidence="2">Uncharacterized protein</fullName>
    </submittedName>
</protein>